<evidence type="ECO:0000313" key="3">
    <source>
        <dbReference type="EMBL" id="VUZ53970.1"/>
    </source>
</evidence>
<sequence length="96" mass="11680">MIVTPRPESNFPSPIVERYYFIEMYSHLLRLLSSTGTDTRLYLYLCLGLYLQFGVHHFCLILFLHYSSSFSFSYYYHYPFFFWRCCLCGFWIRHVG</sequence>
<protein>
    <submittedName>
        <fullName evidence="6">Ovule protein</fullName>
    </submittedName>
</protein>
<gene>
    <name evidence="2" type="ORF">HDID_LOCUS9666</name>
    <name evidence="3" type="ORF">WMSIL1_LOCUS12200</name>
</gene>
<evidence type="ECO:0000313" key="2">
    <source>
        <dbReference type="EMBL" id="VDL62077.1"/>
    </source>
</evidence>
<dbReference type="AlphaFoldDB" id="A0A0R3SVP8"/>
<reference evidence="2 4" key="2">
    <citation type="submission" date="2018-11" db="EMBL/GenBank/DDBJ databases">
        <authorList>
            <consortium name="Pathogen Informatics"/>
        </authorList>
    </citation>
    <scope>NUCLEOTIDE SEQUENCE [LARGE SCALE GENOMIC DNA]</scope>
</reference>
<evidence type="ECO:0000313" key="4">
    <source>
        <dbReference type="Proteomes" id="UP000274504"/>
    </source>
</evidence>
<dbReference type="Proteomes" id="UP000274504">
    <property type="component" value="Unassembled WGS sequence"/>
</dbReference>
<dbReference type="EMBL" id="UYSG01011361">
    <property type="protein sequence ID" value="VDL62077.1"/>
    <property type="molecule type" value="Genomic_DNA"/>
</dbReference>
<feature type="transmembrane region" description="Helical" evidence="1">
    <location>
        <begin position="75"/>
        <end position="92"/>
    </location>
</feature>
<feature type="transmembrane region" description="Helical" evidence="1">
    <location>
        <begin position="41"/>
        <end position="63"/>
    </location>
</feature>
<name>A0A0R3SVP8_HYMDI</name>
<dbReference type="EMBL" id="CABIJS010000588">
    <property type="protein sequence ID" value="VUZ53970.1"/>
    <property type="molecule type" value="Genomic_DNA"/>
</dbReference>
<accession>A0A0R3SVP8</accession>
<proteinExistence type="predicted"/>
<organism evidence="6">
    <name type="scientific">Hymenolepis diminuta</name>
    <name type="common">Rat tapeworm</name>
    <dbReference type="NCBI Taxonomy" id="6216"/>
    <lineage>
        <taxon>Eukaryota</taxon>
        <taxon>Metazoa</taxon>
        <taxon>Spiralia</taxon>
        <taxon>Lophotrochozoa</taxon>
        <taxon>Platyhelminthes</taxon>
        <taxon>Cestoda</taxon>
        <taxon>Eucestoda</taxon>
        <taxon>Cyclophyllidea</taxon>
        <taxon>Hymenolepididae</taxon>
        <taxon>Hymenolepis</taxon>
    </lineage>
</organism>
<keyword evidence="1" id="KW-0812">Transmembrane</keyword>
<keyword evidence="5" id="KW-1185">Reference proteome</keyword>
<evidence type="ECO:0000313" key="5">
    <source>
        <dbReference type="Proteomes" id="UP000321570"/>
    </source>
</evidence>
<keyword evidence="1" id="KW-0472">Membrane</keyword>
<reference evidence="6" key="1">
    <citation type="submission" date="2017-02" db="UniProtKB">
        <authorList>
            <consortium name="WormBaseParasite"/>
        </authorList>
    </citation>
    <scope>IDENTIFICATION</scope>
</reference>
<dbReference type="Proteomes" id="UP000321570">
    <property type="component" value="Unassembled WGS sequence"/>
</dbReference>
<reference evidence="3 5" key="3">
    <citation type="submission" date="2019-07" db="EMBL/GenBank/DDBJ databases">
        <authorList>
            <person name="Jastrzebski P J."/>
            <person name="Paukszto L."/>
            <person name="Jastrzebski P J."/>
        </authorList>
    </citation>
    <scope>NUCLEOTIDE SEQUENCE [LARGE SCALE GENOMIC DNA]</scope>
    <source>
        <strain evidence="3 5">WMS-il1</strain>
    </source>
</reference>
<keyword evidence="1" id="KW-1133">Transmembrane helix</keyword>
<dbReference type="WBParaSite" id="HDID_0000966801-mRNA-1">
    <property type="protein sequence ID" value="HDID_0000966801-mRNA-1"/>
    <property type="gene ID" value="HDID_0000966801"/>
</dbReference>
<evidence type="ECO:0000256" key="1">
    <source>
        <dbReference type="SAM" id="Phobius"/>
    </source>
</evidence>
<evidence type="ECO:0000313" key="6">
    <source>
        <dbReference type="WBParaSite" id="HDID_0000966801-mRNA-1"/>
    </source>
</evidence>